<accession>A0AC59Z8A5</accession>
<organism evidence="1 2">
    <name type="scientific">Rangifer tarandus platyrhynchus</name>
    <name type="common">Svalbard reindeer</name>
    <dbReference type="NCBI Taxonomy" id="3082113"/>
    <lineage>
        <taxon>Eukaryota</taxon>
        <taxon>Metazoa</taxon>
        <taxon>Chordata</taxon>
        <taxon>Craniata</taxon>
        <taxon>Vertebrata</taxon>
        <taxon>Euteleostomi</taxon>
        <taxon>Mammalia</taxon>
        <taxon>Eutheria</taxon>
        <taxon>Laurasiatheria</taxon>
        <taxon>Artiodactyla</taxon>
        <taxon>Ruminantia</taxon>
        <taxon>Pecora</taxon>
        <taxon>Cervidae</taxon>
        <taxon>Odocoileinae</taxon>
        <taxon>Rangifer</taxon>
    </lineage>
</organism>
<protein>
    <submittedName>
        <fullName evidence="1">Uncharacterized protein</fullName>
    </submittedName>
</protein>
<sequence length="137" mass="15848">MRINQDHVASAHEQLVTEELARELALQERSAGWPGGLGVGGGYCSRKGRRVGAGVATTTAEMPFYHSSQPPTDWKKWDRAPDINGANFHVDHQLYVYLDSYYDRTDWFAYPLSDFYFYVSLGKDFDFFVFLFQCYFY</sequence>
<name>A0AC59Z8A5_RANTA</name>
<gene>
    <name evidence="1" type="ORF">MRATA1EN22A_LOCUS15315</name>
</gene>
<reference evidence="1" key="1">
    <citation type="submission" date="2023-05" db="EMBL/GenBank/DDBJ databases">
        <authorList>
            <consortium name="ELIXIR-Norway"/>
        </authorList>
    </citation>
    <scope>NUCLEOTIDE SEQUENCE</scope>
</reference>
<dbReference type="EMBL" id="OX596109">
    <property type="protein sequence ID" value="CAN0305858.1"/>
    <property type="molecule type" value="Genomic_DNA"/>
</dbReference>
<proteinExistence type="predicted"/>
<evidence type="ECO:0000313" key="1">
    <source>
        <dbReference type="EMBL" id="CAN0305858.1"/>
    </source>
</evidence>
<dbReference type="Proteomes" id="UP001162501">
    <property type="component" value="Chromosome 25"/>
</dbReference>
<evidence type="ECO:0000313" key="2">
    <source>
        <dbReference type="Proteomes" id="UP001162501"/>
    </source>
</evidence>
<reference evidence="1" key="2">
    <citation type="submission" date="2025-03" db="EMBL/GenBank/DDBJ databases">
        <authorList>
            <consortium name="ELIXIR-Norway"/>
            <consortium name="Elixir Norway"/>
        </authorList>
    </citation>
    <scope>NUCLEOTIDE SEQUENCE</scope>
</reference>